<organism evidence="1 3">
    <name type="scientific">Vanilla planifolia</name>
    <name type="common">Vanilla</name>
    <dbReference type="NCBI Taxonomy" id="51239"/>
    <lineage>
        <taxon>Eukaryota</taxon>
        <taxon>Viridiplantae</taxon>
        <taxon>Streptophyta</taxon>
        <taxon>Embryophyta</taxon>
        <taxon>Tracheophyta</taxon>
        <taxon>Spermatophyta</taxon>
        <taxon>Magnoliopsida</taxon>
        <taxon>Liliopsida</taxon>
        <taxon>Asparagales</taxon>
        <taxon>Orchidaceae</taxon>
        <taxon>Vanilloideae</taxon>
        <taxon>Vanilleae</taxon>
        <taxon>Vanilla</taxon>
    </lineage>
</organism>
<dbReference type="EMBL" id="JADCNL010000602">
    <property type="protein sequence ID" value="KAG0446204.1"/>
    <property type="molecule type" value="Genomic_DNA"/>
</dbReference>
<evidence type="ECO:0000313" key="4">
    <source>
        <dbReference type="Proteomes" id="UP000639772"/>
    </source>
</evidence>
<keyword evidence="3" id="KW-1185">Reference proteome</keyword>
<reference evidence="3 4" key="1">
    <citation type="journal article" date="2020" name="Nat. Food">
        <title>A phased Vanilla planifolia genome enables genetic improvement of flavour and production.</title>
        <authorList>
            <person name="Hasing T."/>
            <person name="Tang H."/>
            <person name="Brym M."/>
            <person name="Khazi F."/>
            <person name="Huang T."/>
            <person name="Chambers A.H."/>
        </authorList>
    </citation>
    <scope>NUCLEOTIDE SEQUENCE [LARGE SCALE GENOMIC DNA]</scope>
    <source>
        <tissue evidence="1">Leaf</tissue>
    </source>
</reference>
<dbReference type="AlphaFoldDB" id="A0A835P5Q5"/>
<protein>
    <submittedName>
        <fullName evidence="1">Uncharacterized protein</fullName>
    </submittedName>
</protein>
<comment type="caution">
    <text evidence="1">The sequence shown here is derived from an EMBL/GenBank/DDBJ whole genome shotgun (WGS) entry which is preliminary data.</text>
</comment>
<gene>
    <name evidence="1" type="ORF">HPP92_028942</name>
    <name evidence="2" type="ORF">HPP92_028952</name>
</gene>
<evidence type="ECO:0000313" key="2">
    <source>
        <dbReference type="EMBL" id="KAG0446210.1"/>
    </source>
</evidence>
<name>A0A835P5Q5_VANPL</name>
<dbReference type="Proteomes" id="UP000636800">
    <property type="component" value="Unassembled WGS sequence"/>
</dbReference>
<sequence>MPKGGERRSQNHSSASTKPSSLWLVALHPLKGSCDSLASLARSSGPLLDENPPSSPLPISLNTLQRQWLGKPRPPTRVFEEVQRKIETLGTPRRAIRKVSSGLSKLFILTTGIYDRKLLSTSNGMLKSVREHHQNGGANVVVMGALVSQHMTRILSEIAAISEIFHENLRSCGYVCIEGIIMPSTIILNKRIRAPVVCVGSGRLPRSRIFIALGVLSLLEIVREDAIQTQRPPYEEQFLLIDQSIILEESKFSTFAEGKQTHVKTVLASIRSLQELFATIELFMKKTEMSCVQNSLCHSWLVDRSIVASG</sequence>
<proteinExistence type="predicted"/>
<dbReference type="Proteomes" id="UP000639772">
    <property type="component" value="Unassembled WGS sequence"/>
</dbReference>
<accession>A0A835P5Q5</accession>
<evidence type="ECO:0000313" key="1">
    <source>
        <dbReference type="EMBL" id="KAG0446204.1"/>
    </source>
</evidence>
<evidence type="ECO:0000313" key="3">
    <source>
        <dbReference type="Proteomes" id="UP000636800"/>
    </source>
</evidence>
<dbReference type="EMBL" id="JADCNM010000603">
    <property type="protein sequence ID" value="KAG0446210.1"/>
    <property type="molecule type" value="Genomic_DNA"/>
</dbReference>